<sequence length="59" mass="6570">MATNTKQRATLFLHPHLLTQAKAQAIVDGATLTTLVELALVMYLPKRTVIKKPEIITKK</sequence>
<dbReference type="Proteomes" id="UP000231542">
    <property type="component" value="Unassembled WGS sequence"/>
</dbReference>
<reference evidence="1 2" key="1">
    <citation type="submission" date="2017-09" db="EMBL/GenBank/DDBJ databases">
        <title>Depth-based differentiation of microbial function through sediment-hosted aquifers and enrichment of novel symbionts in the deep terrestrial subsurface.</title>
        <authorList>
            <person name="Probst A.J."/>
            <person name="Ladd B."/>
            <person name="Jarett J.K."/>
            <person name="Geller-Mcgrath D.E."/>
            <person name="Sieber C.M."/>
            <person name="Emerson J.B."/>
            <person name="Anantharaman K."/>
            <person name="Thomas B.C."/>
            <person name="Malmstrom R."/>
            <person name="Stieglmeier M."/>
            <person name="Klingl A."/>
            <person name="Woyke T."/>
            <person name="Ryan C.M."/>
            <person name="Banfield J.F."/>
        </authorList>
    </citation>
    <scope>NUCLEOTIDE SEQUENCE [LARGE SCALE GENOMIC DNA]</scope>
    <source>
        <strain evidence="1">CG08_land_8_20_14_0_20_40_16</strain>
    </source>
</reference>
<name>A0A2H0YVN9_9BACT</name>
<organism evidence="1 2">
    <name type="scientific">Candidatus Kerfeldbacteria bacterium CG08_land_8_20_14_0_20_40_16</name>
    <dbReference type="NCBI Taxonomy" id="2014244"/>
    <lineage>
        <taxon>Bacteria</taxon>
        <taxon>Candidatus Kerfeldiibacteriota</taxon>
    </lineage>
</organism>
<evidence type="ECO:0000313" key="2">
    <source>
        <dbReference type="Proteomes" id="UP000231542"/>
    </source>
</evidence>
<protein>
    <submittedName>
        <fullName evidence="1">Uncharacterized protein</fullName>
    </submittedName>
</protein>
<gene>
    <name evidence="1" type="ORF">COT24_02970</name>
</gene>
<evidence type="ECO:0000313" key="1">
    <source>
        <dbReference type="EMBL" id="PIS42550.1"/>
    </source>
</evidence>
<comment type="caution">
    <text evidence="1">The sequence shown here is derived from an EMBL/GenBank/DDBJ whole genome shotgun (WGS) entry which is preliminary data.</text>
</comment>
<proteinExistence type="predicted"/>
<dbReference type="EMBL" id="PEXU01000036">
    <property type="protein sequence ID" value="PIS42550.1"/>
    <property type="molecule type" value="Genomic_DNA"/>
</dbReference>
<accession>A0A2H0YVN9</accession>
<dbReference type="AlphaFoldDB" id="A0A2H0YVN9"/>